<dbReference type="GO" id="GO:0008726">
    <property type="term" value="F:alkanesulfonate monooxygenase activity"/>
    <property type="evidence" value="ECO:0007669"/>
    <property type="project" value="TreeGrafter"/>
</dbReference>
<evidence type="ECO:0000313" key="7">
    <source>
        <dbReference type="Proteomes" id="UP000185696"/>
    </source>
</evidence>
<dbReference type="RefSeq" id="WP_075131216.1">
    <property type="nucleotide sequence ID" value="NZ_MSIF01000001.1"/>
</dbReference>
<dbReference type="PANTHER" id="PTHR42847:SF4">
    <property type="entry name" value="ALKANESULFONATE MONOOXYGENASE-RELATED"/>
    <property type="match status" value="1"/>
</dbReference>
<dbReference type="Pfam" id="PF00296">
    <property type="entry name" value="Bac_luciferase"/>
    <property type="match status" value="1"/>
</dbReference>
<name>A0A7Z0WTL1_9PSEU</name>
<dbReference type="InterPro" id="IPR050172">
    <property type="entry name" value="SsuD_RutA_monooxygenase"/>
</dbReference>
<dbReference type="EMBL" id="MSIF01000001">
    <property type="protein sequence ID" value="OLF14269.1"/>
    <property type="molecule type" value="Genomic_DNA"/>
</dbReference>
<reference evidence="6 7" key="1">
    <citation type="submission" date="2016-12" db="EMBL/GenBank/DDBJ databases">
        <title>The draft genome sequence of Actinophytocola xinjiangensis.</title>
        <authorList>
            <person name="Wang W."/>
            <person name="Yuan L."/>
        </authorList>
    </citation>
    <scope>NUCLEOTIDE SEQUENCE [LARGE SCALE GENOMIC DNA]</scope>
    <source>
        <strain evidence="6 7">CGMCC 4.4663</strain>
    </source>
</reference>
<dbReference type="AlphaFoldDB" id="A0A7Z0WTL1"/>
<keyword evidence="7" id="KW-1185">Reference proteome</keyword>
<dbReference type="PANTHER" id="PTHR42847">
    <property type="entry name" value="ALKANESULFONATE MONOOXYGENASE"/>
    <property type="match status" value="1"/>
</dbReference>
<accession>A0A7Z0WTL1</accession>
<protein>
    <recommendedName>
        <fullName evidence="5">Luciferase-like domain-containing protein</fullName>
    </recommendedName>
</protein>
<gene>
    <name evidence="6" type="ORF">BLA60_03805</name>
</gene>
<evidence type="ECO:0000313" key="6">
    <source>
        <dbReference type="EMBL" id="OLF14269.1"/>
    </source>
</evidence>
<dbReference type="Gene3D" id="3.20.20.30">
    <property type="entry name" value="Luciferase-like domain"/>
    <property type="match status" value="1"/>
</dbReference>
<proteinExistence type="predicted"/>
<sequence length="266" mass="27984">MDLGIACSFRTTGTEALGTAIARAAATAERAGLASWWAGGDREAAADRAHDPTLGLQRVARATSRIRLGLSGDLLSLRGAAVRAKQIASIDWFGGGRLELGLDLACPPPVLADPFREIGDHVGRCIDNLGAMRALWTQRRASHHGEHVSFTGAIALPKPVGDRVPATHLRATTADVLDRYVAAHAAPAGWLAWQAGRADLVAADAVLTRVLGEAAEDVRRTWCVPVADLPAAREAIASLPVRVDELVADLDHLPTDDEIAAIAAFA</sequence>
<organism evidence="6 7">
    <name type="scientific">Actinophytocola xinjiangensis</name>
    <dbReference type="NCBI Taxonomy" id="485602"/>
    <lineage>
        <taxon>Bacteria</taxon>
        <taxon>Bacillati</taxon>
        <taxon>Actinomycetota</taxon>
        <taxon>Actinomycetes</taxon>
        <taxon>Pseudonocardiales</taxon>
        <taxon>Pseudonocardiaceae</taxon>
    </lineage>
</organism>
<keyword evidence="4" id="KW-0503">Monooxygenase</keyword>
<dbReference type="SUPFAM" id="SSF51679">
    <property type="entry name" value="Bacterial luciferase-like"/>
    <property type="match status" value="1"/>
</dbReference>
<evidence type="ECO:0000256" key="3">
    <source>
        <dbReference type="ARBA" id="ARBA00023002"/>
    </source>
</evidence>
<keyword evidence="3" id="KW-0560">Oxidoreductase</keyword>
<dbReference type="InterPro" id="IPR011251">
    <property type="entry name" value="Luciferase-like_dom"/>
</dbReference>
<keyword evidence="1" id="KW-0285">Flavoprotein</keyword>
<dbReference type="Proteomes" id="UP000185696">
    <property type="component" value="Unassembled WGS sequence"/>
</dbReference>
<dbReference type="InterPro" id="IPR036661">
    <property type="entry name" value="Luciferase-like_sf"/>
</dbReference>
<feature type="domain" description="Luciferase-like" evidence="5">
    <location>
        <begin position="1"/>
        <end position="196"/>
    </location>
</feature>
<dbReference type="GO" id="GO:0046306">
    <property type="term" value="P:alkanesulfonate catabolic process"/>
    <property type="evidence" value="ECO:0007669"/>
    <property type="project" value="TreeGrafter"/>
</dbReference>
<dbReference type="OrthoDB" id="5169673at2"/>
<evidence type="ECO:0000256" key="1">
    <source>
        <dbReference type="ARBA" id="ARBA00022630"/>
    </source>
</evidence>
<evidence type="ECO:0000256" key="2">
    <source>
        <dbReference type="ARBA" id="ARBA00022643"/>
    </source>
</evidence>
<comment type="caution">
    <text evidence="6">The sequence shown here is derived from an EMBL/GenBank/DDBJ whole genome shotgun (WGS) entry which is preliminary data.</text>
</comment>
<evidence type="ECO:0000259" key="5">
    <source>
        <dbReference type="Pfam" id="PF00296"/>
    </source>
</evidence>
<keyword evidence="2" id="KW-0288">FMN</keyword>
<evidence type="ECO:0000256" key="4">
    <source>
        <dbReference type="ARBA" id="ARBA00023033"/>
    </source>
</evidence>